<evidence type="ECO:0000259" key="1">
    <source>
        <dbReference type="SMART" id="SM00382"/>
    </source>
</evidence>
<dbReference type="Pfam" id="PF01695">
    <property type="entry name" value="IstB_IS21"/>
    <property type="match status" value="1"/>
</dbReference>
<dbReference type="SMART" id="SM00382">
    <property type="entry name" value="AAA"/>
    <property type="match status" value="1"/>
</dbReference>
<dbReference type="InterPro" id="IPR002611">
    <property type="entry name" value="IstB_ATP-bd"/>
</dbReference>
<proteinExistence type="predicted"/>
<dbReference type="PANTHER" id="PTHR30050">
    <property type="entry name" value="CHROMOSOMAL REPLICATION INITIATOR PROTEIN DNAA"/>
    <property type="match status" value="1"/>
</dbReference>
<evidence type="ECO:0000313" key="2">
    <source>
        <dbReference type="EMBL" id="OBY33770.1"/>
    </source>
</evidence>
<gene>
    <name evidence="2" type="ORF">ACT18_00715</name>
</gene>
<comment type="caution">
    <text evidence="2">The sequence shown here is derived from an EMBL/GenBank/DDBJ whole genome shotgun (WGS) entry which is preliminary data.</text>
</comment>
<dbReference type="AlphaFoldDB" id="A0A1B8SM60"/>
<protein>
    <recommendedName>
        <fullName evidence="1">AAA+ ATPase domain-containing protein</fullName>
    </recommendedName>
</protein>
<accession>A0A1B8SM60</accession>
<dbReference type="OrthoDB" id="5196029at2"/>
<dbReference type="InterPro" id="IPR027417">
    <property type="entry name" value="P-loop_NTPase"/>
</dbReference>
<dbReference type="Proteomes" id="UP000092668">
    <property type="component" value="Unassembled WGS sequence"/>
</dbReference>
<dbReference type="Gene3D" id="3.40.50.300">
    <property type="entry name" value="P-loop containing nucleotide triphosphate hydrolases"/>
    <property type="match status" value="1"/>
</dbReference>
<dbReference type="GO" id="GO:0006260">
    <property type="term" value="P:DNA replication"/>
    <property type="evidence" value="ECO:0007669"/>
    <property type="project" value="TreeGrafter"/>
</dbReference>
<sequence length="255" mass="28908">METAFLDDDEAERIDRSHPELMLGVCPTCRGAKTYRWQGNECDCNCQRQLQLALHYAASGIGVTYQRLDWADYEGDPALLPHVLKYLERHDDYIARGVGLLLHGGIGLGKTLVANLILKELIKRGYTCFATTFANAVEAFTASWRSSERKEWFADKFMYSKVLLLDDLGRELRTSTNLPQSTFDMILRTRVAEGRPTILTTNCTLGELSTGYGAQVLSQLSEQSLVFEFTGEDYRPKARRRTVDEIERGEIRPII</sequence>
<dbReference type="PANTHER" id="PTHR30050:SF4">
    <property type="entry name" value="ATP-BINDING PROTEIN RV3427C IN INSERTION SEQUENCE-RELATED"/>
    <property type="match status" value="1"/>
</dbReference>
<feature type="domain" description="AAA+ ATPase" evidence="1">
    <location>
        <begin position="96"/>
        <end position="225"/>
    </location>
</feature>
<dbReference type="EMBL" id="LFOE01000001">
    <property type="protein sequence ID" value="OBY33770.1"/>
    <property type="molecule type" value="Genomic_DNA"/>
</dbReference>
<dbReference type="GO" id="GO:0005524">
    <property type="term" value="F:ATP binding"/>
    <property type="evidence" value="ECO:0007669"/>
    <property type="project" value="InterPro"/>
</dbReference>
<evidence type="ECO:0000313" key="3">
    <source>
        <dbReference type="Proteomes" id="UP000092668"/>
    </source>
</evidence>
<keyword evidence="3" id="KW-1185">Reference proteome</keyword>
<name>A0A1B8SM60_9MYCO</name>
<dbReference type="SUPFAM" id="SSF52540">
    <property type="entry name" value="P-loop containing nucleoside triphosphate hydrolases"/>
    <property type="match status" value="1"/>
</dbReference>
<dbReference type="InterPro" id="IPR003593">
    <property type="entry name" value="AAA+_ATPase"/>
</dbReference>
<reference evidence="2 3" key="1">
    <citation type="submission" date="2015-06" db="EMBL/GenBank/DDBJ databases">
        <title>Genome sequence of Mycobacterium kumamotonense strain Roo.</title>
        <authorList>
            <person name="Greninger A.L."/>
            <person name="Cunningham G."/>
            <person name="Miller S."/>
        </authorList>
    </citation>
    <scope>NUCLEOTIDE SEQUENCE [LARGE SCALE GENOMIC DNA]</scope>
    <source>
        <strain evidence="2 3">Roo</strain>
    </source>
</reference>
<organism evidence="2 3">
    <name type="scientific">Mycolicibacter kumamotonensis</name>
    <dbReference type="NCBI Taxonomy" id="354243"/>
    <lineage>
        <taxon>Bacteria</taxon>
        <taxon>Bacillati</taxon>
        <taxon>Actinomycetota</taxon>
        <taxon>Actinomycetes</taxon>
        <taxon>Mycobacteriales</taxon>
        <taxon>Mycobacteriaceae</taxon>
        <taxon>Mycolicibacter</taxon>
    </lineage>
</organism>